<dbReference type="AlphaFoldDB" id="A0A0X8VAI5"/>
<proteinExistence type="predicted"/>
<evidence type="ECO:0000313" key="3">
    <source>
        <dbReference type="EMBL" id="SHE41524.1"/>
    </source>
</evidence>
<reference evidence="4" key="2">
    <citation type="submission" date="2016-01" db="EMBL/GenBank/DDBJ databases">
        <authorList>
            <person name="Poehlein A."/>
            <person name="Schlien K."/>
            <person name="Gottschalk G."/>
            <person name="Buckel W."/>
            <person name="Daniel R."/>
        </authorList>
    </citation>
    <scope>NUCLEOTIDE SEQUENCE [LARGE SCALE GENOMIC DNA]</scope>
    <source>
        <strain evidence="4">X2</strain>
    </source>
</reference>
<keyword evidence="4" id="KW-1185">Reference proteome</keyword>
<protein>
    <recommendedName>
        <fullName evidence="1">YqbQ/XkdQ domain-containing protein</fullName>
    </recommendedName>
</protein>
<dbReference type="EMBL" id="CP014223">
    <property type="protein sequence ID" value="AMJ40459.1"/>
    <property type="molecule type" value="Genomic_DNA"/>
</dbReference>
<reference evidence="5" key="4">
    <citation type="submission" date="2016-11" db="EMBL/GenBank/DDBJ databases">
        <authorList>
            <person name="Jaros S."/>
            <person name="Januszkiewicz K."/>
            <person name="Wedrychowicz H."/>
        </authorList>
    </citation>
    <scope>NUCLEOTIDE SEQUENCE [LARGE SCALE GENOMIC DNA]</scope>
    <source>
        <strain evidence="5">DSM 1682</strain>
    </source>
</reference>
<evidence type="ECO:0000313" key="2">
    <source>
        <dbReference type="EMBL" id="AMJ40459.1"/>
    </source>
</evidence>
<reference evidence="2 4" key="1">
    <citation type="journal article" date="2016" name="Genome Announc.">
        <title>Complete Genome Sequence of the Amino Acid-Fermenting Clostridium propionicum X2 (DSM 1682).</title>
        <authorList>
            <person name="Poehlein A."/>
            <person name="Schlien K."/>
            <person name="Chowdhury N.P."/>
            <person name="Gottschalk G."/>
            <person name="Buckel W."/>
            <person name="Daniel R."/>
        </authorList>
    </citation>
    <scope>NUCLEOTIDE SEQUENCE [LARGE SCALE GENOMIC DNA]</scope>
    <source>
        <strain evidence="2 4">X2</strain>
    </source>
</reference>
<organism evidence="3 5">
    <name type="scientific">Anaerotignum propionicum DSM 1682</name>
    <dbReference type="NCBI Taxonomy" id="991789"/>
    <lineage>
        <taxon>Bacteria</taxon>
        <taxon>Bacillati</taxon>
        <taxon>Bacillota</taxon>
        <taxon>Clostridia</taxon>
        <taxon>Lachnospirales</taxon>
        <taxon>Anaerotignaceae</taxon>
        <taxon>Anaerotignum</taxon>
    </lineage>
</organism>
<gene>
    <name evidence="2" type="ORF">CPRO_08590</name>
    <name evidence="3" type="ORF">SAMN02745151_00624</name>
</gene>
<dbReference type="KEGG" id="cpro:CPRO_08590"/>
<dbReference type="Proteomes" id="UP000068026">
    <property type="component" value="Chromosome"/>
</dbReference>
<dbReference type="EMBL" id="FQUA01000002">
    <property type="protein sequence ID" value="SHE41524.1"/>
    <property type="molecule type" value="Genomic_DNA"/>
</dbReference>
<evidence type="ECO:0000313" key="5">
    <source>
        <dbReference type="Proteomes" id="UP000184204"/>
    </source>
</evidence>
<feature type="domain" description="YqbQ/XkdQ" evidence="1">
    <location>
        <begin position="21"/>
        <end position="313"/>
    </location>
</feature>
<dbReference type="Pfam" id="PF24032">
    <property type="entry name" value="YQBQ"/>
    <property type="match status" value="1"/>
</dbReference>
<evidence type="ECO:0000259" key="1">
    <source>
        <dbReference type="Pfam" id="PF24032"/>
    </source>
</evidence>
<dbReference type="SUPFAM" id="SSF69279">
    <property type="entry name" value="Phage tail proteins"/>
    <property type="match status" value="1"/>
</dbReference>
<reference evidence="3" key="3">
    <citation type="submission" date="2016-11" db="EMBL/GenBank/DDBJ databases">
        <authorList>
            <person name="Varghese N."/>
            <person name="Submissions S."/>
        </authorList>
    </citation>
    <scope>NUCLEOTIDE SEQUENCE</scope>
    <source>
        <strain evidence="3">DSM 1682</strain>
    </source>
</reference>
<sequence length="319" mass="36493">MVMLNIVNVDKEYTPIVAGDIKWSTERAGVPGSLTFDVVKNGELNFHEGNLVKLCVDKTPVFLGYVFQKKRSKGEIISVTAYDQLRYLKNKDSFIFEKLTATEFIHRVAKYFSLERGEIADTQYIIEKGVLDNKTLFDMIQEVLDTTLMNTKKLYVLYDDFGKLALKNIEDMKLDILLDEKTAENFDYVSSIDGETYNQIKIAFDSKKKKGLQDGVMVQDEENIKKWGVLQYYEKSKTEVGVKEKANALLDLYNRKTRTLSIKNAFGSPNVRAGCSLRVALKLGDINVNHYFVCEKVTHTFREDMHLMDLTLRGGDILV</sequence>
<name>A0A0X8VAI5_ANAPI</name>
<evidence type="ECO:0000313" key="4">
    <source>
        <dbReference type="Proteomes" id="UP000068026"/>
    </source>
</evidence>
<dbReference type="Proteomes" id="UP000184204">
    <property type="component" value="Unassembled WGS sequence"/>
</dbReference>
<accession>A0A0X8VAI5</accession>
<dbReference type="InterPro" id="IPR056937">
    <property type="entry name" value="YqbQ/XkdQ"/>
</dbReference>